<accession>A0A818MY26</accession>
<feature type="transmembrane region" description="Helical" evidence="2">
    <location>
        <begin position="5"/>
        <end position="22"/>
    </location>
</feature>
<dbReference type="Proteomes" id="UP000663869">
    <property type="component" value="Unassembled WGS sequence"/>
</dbReference>
<dbReference type="AlphaFoldDB" id="A0A818MY26"/>
<gene>
    <name evidence="3" type="ORF">FME351_LOCUS21688</name>
    <name evidence="4" type="ORF">TSG867_LOCUS12423</name>
</gene>
<keyword evidence="2" id="KW-0472">Membrane</keyword>
<proteinExistence type="predicted"/>
<dbReference type="Proteomes" id="UP000663862">
    <property type="component" value="Unassembled WGS sequence"/>
</dbReference>
<evidence type="ECO:0000313" key="4">
    <source>
        <dbReference type="EMBL" id="CAF4393046.1"/>
    </source>
</evidence>
<comment type="caution">
    <text evidence="3">The sequence shown here is derived from an EMBL/GenBank/DDBJ whole genome shotgun (WGS) entry which is preliminary data.</text>
</comment>
<evidence type="ECO:0000313" key="5">
    <source>
        <dbReference type="Proteomes" id="UP000663869"/>
    </source>
</evidence>
<sequence>MNRILHSFIGVSLLFIFIFLYIGLRPIFILASVTLGIFLADYLLIPFVCLYQAFIQWLPLLFELNIFNGILMVTRLFHFSKFWSITLLSISIIRSIILIYYRHLPIKDHHRLYIANKIQLISKFIIEQSKDIYPRFIQLFHTSDDNDLDKFQLEQINSDENVIYEHDETIQRFQKLADELSSPTISNIDCSMNSTPPIRRHHQRLLQHSENEPLSRTPITPVHTDLPRGKILHSTINGSYAGPMTRNRTRTGGKPSILKSPGTNKTPVDSTFIISKYNDNN</sequence>
<reference evidence="3" key="1">
    <citation type="submission" date="2021-02" db="EMBL/GenBank/DDBJ databases">
        <authorList>
            <person name="Nowell W R."/>
        </authorList>
    </citation>
    <scope>NUCLEOTIDE SEQUENCE</scope>
</reference>
<keyword evidence="2" id="KW-0812">Transmembrane</keyword>
<evidence type="ECO:0000256" key="1">
    <source>
        <dbReference type="SAM" id="MobiDB-lite"/>
    </source>
</evidence>
<feature type="region of interest" description="Disordered" evidence="1">
    <location>
        <begin position="234"/>
        <end position="265"/>
    </location>
</feature>
<evidence type="ECO:0000256" key="2">
    <source>
        <dbReference type="SAM" id="Phobius"/>
    </source>
</evidence>
<feature type="transmembrane region" description="Helical" evidence="2">
    <location>
        <begin position="82"/>
        <end position="101"/>
    </location>
</feature>
<name>A0A818MY26_9BILA</name>
<dbReference type="EMBL" id="CAJNYU010002723">
    <property type="protein sequence ID" value="CAF3595743.1"/>
    <property type="molecule type" value="Genomic_DNA"/>
</dbReference>
<evidence type="ECO:0000313" key="3">
    <source>
        <dbReference type="EMBL" id="CAF3595743.1"/>
    </source>
</evidence>
<protein>
    <submittedName>
        <fullName evidence="3">Uncharacterized protein</fullName>
    </submittedName>
</protein>
<organism evidence="3 5">
    <name type="scientific">Rotaria socialis</name>
    <dbReference type="NCBI Taxonomy" id="392032"/>
    <lineage>
        <taxon>Eukaryota</taxon>
        <taxon>Metazoa</taxon>
        <taxon>Spiralia</taxon>
        <taxon>Gnathifera</taxon>
        <taxon>Rotifera</taxon>
        <taxon>Eurotatoria</taxon>
        <taxon>Bdelloidea</taxon>
        <taxon>Philodinida</taxon>
        <taxon>Philodinidae</taxon>
        <taxon>Rotaria</taxon>
    </lineage>
</organism>
<keyword evidence="2" id="KW-1133">Transmembrane helix</keyword>
<dbReference type="EMBL" id="CAJOBQ010000627">
    <property type="protein sequence ID" value="CAF4393046.1"/>
    <property type="molecule type" value="Genomic_DNA"/>
</dbReference>